<dbReference type="EMBL" id="JQBS01000001">
    <property type="protein sequence ID" value="KRN57826.1"/>
    <property type="molecule type" value="Genomic_DNA"/>
</dbReference>
<dbReference type="Pfam" id="PF18768">
    <property type="entry name" value="RNPP_C"/>
    <property type="match status" value="1"/>
</dbReference>
<dbReference type="Gene3D" id="1.25.40.10">
    <property type="entry name" value="Tetratricopeptide repeat domain"/>
    <property type="match status" value="1"/>
</dbReference>
<dbReference type="GO" id="GO:0003677">
    <property type="term" value="F:DNA binding"/>
    <property type="evidence" value="ECO:0007669"/>
    <property type="project" value="InterPro"/>
</dbReference>
<dbReference type="eggNOG" id="COG1396">
    <property type="taxonomic scope" value="Bacteria"/>
</dbReference>
<dbReference type="PANTHER" id="PTHR37038:SF14">
    <property type="entry name" value="TRANSCRIPTIONAL ACTIVATOR"/>
    <property type="match status" value="1"/>
</dbReference>
<dbReference type="PROSITE" id="PS50943">
    <property type="entry name" value="HTH_CROC1"/>
    <property type="match status" value="1"/>
</dbReference>
<evidence type="ECO:0000313" key="2">
    <source>
        <dbReference type="EMBL" id="KRN57826.1"/>
    </source>
</evidence>
<accession>A0A0R2HYD2</accession>
<dbReference type="PATRIC" id="fig|1449336.4.peg.1106"/>
<dbReference type="RefSeq" id="WP_034568434.1">
    <property type="nucleotide sequence ID" value="NZ_JQBS01000001.1"/>
</dbReference>
<protein>
    <recommendedName>
        <fullName evidence="1">HTH cro/C1-type domain-containing protein</fullName>
    </recommendedName>
</protein>
<dbReference type="AlphaFoldDB" id="A0A0R2HYD2"/>
<evidence type="ECO:0000259" key="1">
    <source>
        <dbReference type="PROSITE" id="PS50943"/>
    </source>
</evidence>
<dbReference type="SMART" id="SM00530">
    <property type="entry name" value="HTH_XRE"/>
    <property type="match status" value="1"/>
</dbReference>
<dbReference type="SUPFAM" id="SSF48452">
    <property type="entry name" value="TPR-like"/>
    <property type="match status" value="1"/>
</dbReference>
<dbReference type="Proteomes" id="UP000051658">
    <property type="component" value="Unassembled WGS sequence"/>
</dbReference>
<dbReference type="InterPro" id="IPR011990">
    <property type="entry name" value="TPR-like_helical_dom_sf"/>
</dbReference>
<sequence>MIILGDKVKKLRIEKKLTQSQLAEGICTQVTISKIENHNNIPTMNILSKICDRLGAEINDVCIVEGDSNTNYNLFKKVDTLCNQLQHKEAYDLLVSSINEDELDNIHDKKLYYYYVGITRLIGFNEFEEALHYFNLELILERSSNLDFVDVLVTNSIGIAYDSKNDIKKAKVYFDKSIDDIQELNKVEADNFTKLLKIYYNAAKFYSKIEIYDKAISLSDIGIDLLQKDKSYYMLDFLYYEKGFNLLKKGNKKEAEEFYFLAMACAIMNGNDNIVTGIKEDIKQYKLTPYKF</sequence>
<dbReference type="SUPFAM" id="SSF47413">
    <property type="entry name" value="lambda repressor-like DNA-binding domains"/>
    <property type="match status" value="1"/>
</dbReference>
<comment type="caution">
    <text evidence="2">The sequence shown here is derived from an EMBL/GenBank/DDBJ whole genome shotgun (WGS) entry which is preliminary data.</text>
</comment>
<dbReference type="PANTHER" id="PTHR37038">
    <property type="entry name" value="TRANSCRIPTIONAL REGULATOR-RELATED"/>
    <property type="match status" value="1"/>
</dbReference>
<dbReference type="Pfam" id="PF01381">
    <property type="entry name" value="HTH_3"/>
    <property type="match status" value="1"/>
</dbReference>
<dbReference type="GeneID" id="89589588"/>
<evidence type="ECO:0000313" key="3">
    <source>
        <dbReference type="Proteomes" id="UP000051658"/>
    </source>
</evidence>
<dbReference type="CDD" id="cd00093">
    <property type="entry name" value="HTH_XRE"/>
    <property type="match status" value="1"/>
</dbReference>
<feature type="domain" description="HTH cro/C1-type" evidence="1">
    <location>
        <begin position="8"/>
        <end position="61"/>
    </location>
</feature>
<keyword evidence="3" id="KW-1185">Reference proteome</keyword>
<dbReference type="InterPro" id="IPR041315">
    <property type="entry name" value="PlcR_TPR"/>
</dbReference>
<proteinExistence type="predicted"/>
<dbReference type="InterPro" id="IPR053163">
    <property type="entry name" value="HTH-type_regulator_Rgg"/>
</dbReference>
<dbReference type="InterPro" id="IPR001387">
    <property type="entry name" value="Cro/C1-type_HTH"/>
</dbReference>
<name>A0A0R2HYD2_CARDV</name>
<reference evidence="2 3" key="1">
    <citation type="journal article" date="2015" name="Genome Announc.">
        <title>Expanding the biotechnology potential of lactobacilli through comparative genomics of 213 strains and associated genera.</title>
        <authorList>
            <person name="Sun Z."/>
            <person name="Harris H.M."/>
            <person name="McCann A."/>
            <person name="Guo C."/>
            <person name="Argimon S."/>
            <person name="Zhang W."/>
            <person name="Yang X."/>
            <person name="Jeffery I.B."/>
            <person name="Cooney J.C."/>
            <person name="Kagawa T.F."/>
            <person name="Liu W."/>
            <person name="Song Y."/>
            <person name="Salvetti E."/>
            <person name="Wrobel A."/>
            <person name="Rasinkangas P."/>
            <person name="Parkhill J."/>
            <person name="Rea M.C."/>
            <person name="O'Sullivan O."/>
            <person name="Ritari J."/>
            <person name="Douillard F.P."/>
            <person name="Paul Ross R."/>
            <person name="Yang R."/>
            <person name="Briner A.E."/>
            <person name="Felis G.E."/>
            <person name="de Vos W.M."/>
            <person name="Barrangou R."/>
            <person name="Klaenhammer T.R."/>
            <person name="Caufield P.W."/>
            <person name="Cui Y."/>
            <person name="Zhang H."/>
            <person name="O'Toole P.W."/>
        </authorList>
    </citation>
    <scope>NUCLEOTIDE SEQUENCE [LARGE SCALE GENOMIC DNA]</scope>
    <source>
        <strain evidence="2 3">DSM 20623</strain>
    </source>
</reference>
<organism evidence="2 3">
    <name type="scientific">Carnobacterium divergens DSM 20623</name>
    <dbReference type="NCBI Taxonomy" id="1449336"/>
    <lineage>
        <taxon>Bacteria</taxon>
        <taxon>Bacillati</taxon>
        <taxon>Bacillota</taxon>
        <taxon>Bacilli</taxon>
        <taxon>Lactobacillales</taxon>
        <taxon>Carnobacteriaceae</taxon>
        <taxon>Carnobacterium</taxon>
    </lineage>
</organism>
<dbReference type="InterPro" id="IPR010982">
    <property type="entry name" value="Lambda_DNA-bd_dom_sf"/>
</dbReference>
<gene>
    <name evidence="2" type="ORF">IV74_GL001081</name>
</gene>